<dbReference type="InterPro" id="IPR021505">
    <property type="entry name" value="Phage_B3_Orf6"/>
</dbReference>
<gene>
    <name evidence="1" type="ORF">POA1180_46</name>
</gene>
<sequence length="207" mass="23250">MSDTSIQIPAGYVRDRDGHLVPKDKVKPIDRERDLMVNAIFSEAVTLSGTIADFRDRCFDLLGEFVDRSAAQYGAKLGGKKGNMTLYNYDGSVKIVIQRGETKSFDERLQVAKALVDECIHEWSKGSNKNIKALVDHAFQVDTEGKVSVDRILSLRRLDIDDPRWLKAMTAIIDSMQVVGSKRYFRVYKRVGETDNYKPVSLDAASA</sequence>
<evidence type="ECO:0000313" key="1">
    <source>
        <dbReference type="EMBL" id="AOT25354.1"/>
    </source>
</evidence>
<dbReference type="EMBL" id="KX669658">
    <property type="protein sequence ID" value="AOT25354.1"/>
    <property type="molecule type" value="Genomic_DNA"/>
</dbReference>
<keyword evidence="2" id="KW-1185">Reference proteome</keyword>
<reference evidence="1 2" key="1">
    <citation type="journal article" date="2017" name="Front. Microbiol.">
        <title>Prevalence, Host Range, and Comparative Genomic Analysis of Temperate Ochrobactrum Phages.</title>
        <authorList>
            <person name="Jackel C."/>
            <person name="Hertwig S."/>
            <person name="Scholz H.C."/>
            <person name="Nockler K."/>
            <person name="Reetz J."/>
            <person name="Hammerl J.A."/>
        </authorList>
    </citation>
    <scope>NUCLEOTIDE SEQUENCE [LARGE SCALE GENOMIC DNA]</scope>
</reference>
<protein>
    <submittedName>
        <fullName evidence="1">Sulfate transporter</fullName>
    </submittedName>
</protein>
<name>A0A219VHC9_9CAUD</name>
<dbReference type="Proteomes" id="UP000226413">
    <property type="component" value="Segment"/>
</dbReference>
<dbReference type="Pfam" id="PF11363">
    <property type="entry name" value="DUF3164"/>
    <property type="match status" value="1"/>
</dbReference>
<accession>A0A219VHC9</accession>
<proteinExistence type="predicted"/>
<evidence type="ECO:0000313" key="2">
    <source>
        <dbReference type="Proteomes" id="UP000226413"/>
    </source>
</evidence>
<organism evidence="1 2">
    <name type="scientific">Ochrobactrum phage POA1180</name>
    <dbReference type="NCBI Taxonomy" id="1897640"/>
    <lineage>
        <taxon>Viruses</taxon>
        <taxon>Duplodnaviria</taxon>
        <taxon>Heunggongvirae</taxon>
        <taxon>Uroviricota</taxon>
        <taxon>Caudoviricetes</taxon>
        <taxon>Abaiavirus</taxon>
        <taxon>Abaiavirus POA1180</taxon>
    </lineage>
</organism>